<protein>
    <recommendedName>
        <fullName evidence="4">Transmembrane protein</fullName>
    </recommendedName>
</protein>
<evidence type="ECO:0000313" key="3">
    <source>
        <dbReference type="Proteomes" id="UP000265566"/>
    </source>
</evidence>
<accession>A0A396JA92</accession>
<evidence type="ECO:0000313" key="2">
    <source>
        <dbReference type="EMBL" id="RHN75209.1"/>
    </source>
</evidence>
<sequence>MASVQMNNGKYNKKSLFNCFKAVVDDDNDFKLPKRRKRGATANSVLTYPAIADEEGVVLFSPGAKEECGNQQRKRGRETWHALRMAINDTTLLCFVYIYFILLVVVCFFTFIFS</sequence>
<gene>
    <name evidence="2" type="ORF">MtrunA17_Chr2g0318681</name>
</gene>
<evidence type="ECO:0008006" key="4">
    <source>
        <dbReference type="Google" id="ProtNLM"/>
    </source>
</evidence>
<organism evidence="2 3">
    <name type="scientific">Medicago truncatula</name>
    <name type="common">Barrel medic</name>
    <name type="synonym">Medicago tribuloides</name>
    <dbReference type="NCBI Taxonomy" id="3880"/>
    <lineage>
        <taxon>Eukaryota</taxon>
        <taxon>Viridiplantae</taxon>
        <taxon>Streptophyta</taxon>
        <taxon>Embryophyta</taxon>
        <taxon>Tracheophyta</taxon>
        <taxon>Spermatophyta</taxon>
        <taxon>Magnoliopsida</taxon>
        <taxon>eudicotyledons</taxon>
        <taxon>Gunneridae</taxon>
        <taxon>Pentapetalae</taxon>
        <taxon>rosids</taxon>
        <taxon>fabids</taxon>
        <taxon>Fabales</taxon>
        <taxon>Fabaceae</taxon>
        <taxon>Papilionoideae</taxon>
        <taxon>50 kb inversion clade</taxon>
        <taxon>NPAAA clade</taxon>
        <taxon>Hologalegina</taxon>
        <taxon>IRL clade</taxon>
        <taxon>Trifolieae</taxon>
        <taxon>Medicago</taxon>
    </lineage>
</organism>
<name>A0A396JA92_MEDTR</name>
<dbReference type="Proteomes" id="UP000265566">
    <property type="component" value="Chromosome 2"/>
</dbReference>
<keyword evidence="1" id="KW-1133">Transmembrane helix</keyword>
<keyword evidence="1" id="KW-0812">Transmembrane</keyword>
<evidence type="ECO:0000256" key="1">
    <source>
        <dbReference type="SAM" id="Phobius"/>
    </source>
</evidence>
<dbReference type="Gramene" id="rna11380">
    <property type="protein sequence ID" value="RHN75209.1"/>
    <property type="gene ID" value="gene11380"/>
</dbReference>
<feature type="transmembrane region" description="Helical" evidence="1">
    <location>
        <begin position="92"/>
        <end position="113"/>
    </location>
</feature>
<dbReference type="EMBL" id="PSQE01000002">
    <property type="protein sequence ID" value="RHN75209.1"/>
    <property type="molecule type" value="Genomic_DNA"/>
</dbReference>
<comment type="caution">
    <text evidence="2">The sequence shown here is derived from an EMBL/GenBank/DDBJ whole genome shotgun (WGS) entry which is preliminary data.</text>
</comment>
<keyword evidence="1" id="KW-0472">Membrane</keyword>
<dbReference type="AlphaFoldDB" id="A0A396JA92"/>
<reference evidence="3" key="1">
    <citation type="journal article" date="2018" name="Nat. Plants">
        <title>Whole-genome landscape of Medicago truncatula symbiotic genes.</title>
        <authorList>
            <person name="Pecrix Y."/>
            <person name="Staton S.E."/>
            <person name="Sallet E."/>
            <person name="Lelandais-Briere C."/>
            <person name="Moreau S."/>
            <person name="Carrere S."/>
            <person name="Blein T."/>
            <person name="Jardinaud M.F."/>
            <person name="Latrasse D."/>
            <person name="Zouine M."/>
            <person name="Zahm M."/>
            <person name="Kreplak J."/>
            <person name="Mayjonade B."/>
            <person name="Satge C."/>
            <person name="Perez M."/>
            <person name="Cauet S."/>
            <person name="Marande W."/>
            <person name="Chantry-Darmon C."/>
            <person name="Lopez-Roques C."/>
            <person name="Bouchez O."/>
            <person name="Berard A."/>
            <person name="Debelle F."/>
            <person name="Munos S."/>
            <person name="Bendahmane A."/>
            <person name="Berges H."/>
            <person name="Niebel A."/>
            <person name="Buitink J."/>
            <person name="Frugier F."/>
            <person name="Benhamed M."/>
            <person name="Crespi M."/>
            <person name="Gouzy J."/>
            <person name="Gamas P."/>
        </authorList>
    </citation>
    <scope>NUCLEOTIDE SEQUENCE [LARGE SCALE GENOMIC DNA]</scope>
    <source>
        <strain evidence="3">cv. Jemalong A17</strain>
    </source>
</reference>
<proteinExistence type="predicted"/>